<evidence type="ECO:0000313" key="7">
    <source>
        <dbReference type="EMBL" id="MEJ2871309.1"/>
    </source>
</evidence>
<feature type="transmembrane region" description="Helical" evidence="6">
    <location>
        <begin position="156"/>
        <end position="182"/>
    </location>
</feature>
<keyword evidence="8" id="KW-1185">Reference proteome</keyword>
<name>A0ABU8MVG3_9PSEU</name>
<evidence type="ECO:0000256" key="6">
    <source>
        <dbReference type="SAM" id="Phobius"/>
    </source>
</evidence>
<keyword evidence="4 6" id="KW-0472">Membrane</keyword>
<sequence>MSIVPPGGAWLRRKPVTTMAAETGADTSGGGELERSIGLFQLTAFGVGATVGTGIFFVLSEATPEAGPAVVISFVVAAVTAGLTALCYAELASAVPVSGSSYSYAYATLGEAPAMAVAACLLLEYMVSSAAVAVGWSEYLNALLADTIGVRIPDLLSGAPGAGGVINLPAMVLVVLCALLLVRGVSESATANAVMVVIKLAVLVMFAVIAASAFSRDRFADFAPFGTAGVGAAAGTVFFSFIGLDAVSTAGEEAKDPRRTLPRALVLALVIVTVIYLLVAVTAIGAQDWPRFEGQEAGLAAILAEVTGSSWPSIVLAAGAVISIFSITLVTMYGQTRILFTMSRDGMLPPLFSRVDPRTLTPVRNTVVVAVAVGLLAGFVPLDVLADLVSIGTLVAFTVVSVGVIVLRRTAPGLPRAFRVPGYPVTPVLSILACLYLISGLSWVTIIVFVVWLVAALVFWVVYGSRRSALITHGGDGAERSSTMTDGGDGAERSSTMTDGEDGR</sequence>
<evidence type="ECO:0000256" key="3">
    <source>
        <dbReference type="ARBA" id="ARBA00022989"/>
    </source>
</evidence>
<feature type="region of interest" description="Disordered" evidence="5">
    <location>
        <begin position="474"/>
        <end position="504"/>
    </location>
</feature>
<evidence type="ECO:0000256" key="4">
    <source>
        <dbReference type="ARBA" id="ARBA00023136"/>
    </source>
</evidence>
<organism evidence="7 8">
    <name type="scientific">Actinomycetospora aurantiaca</name>
    <dbReference type="NCBI Taxonomy" id="3129233"/>
    <lineage>
        <taxon>Bacteria</taxon>
        <taxon>Bacillati</taxon>
        <taxon>Actinomycetota</taxon>
        <taxon>Actinomycetes</taxon>
        <taxon>Pseudonocardiales</taxon>
        <taxon>Pseudonocardiaceae</taxon>
        <taxon>Actinomycetospora</taxon>
    </lineage>
</organism>
<dbReference type="PANTHER" id="PTHR43243">
    <property type="entry name" value="INNER MEMBRANE TRANSPORTER YGJI-RELATED"/>
    <property type="match status" value="1"/>
</dbReference>
<dbReference type="EMBL" id="JBBEGN010000021">
    <property type="protein sequence ID" value="MEJ2871309.1"/>
    <property type="molecule type" value="Genomic_DNA"/>
</dbReference>
<gene>
    <name evidence="7" type="ORF">WCD74_26365</name>
</gene>
<dbReference type="InterPro" id="IPR002293">
    <property type="entry name" value="AA/rel_permease1"/>
</dbReference>
<feature type="transmembrane region" description="Helical" evidence="6">
    <location>
        <begin position="444"/>
        <end position="463"/>
    </location>
</feature>
<keyword evidence="3 6" id="KW-1133">Transmembrane helix</keyword>
<accession>A0ABU8MVG3</accession>
<dbReference type="PIRSF" id="PIRSF006060">
    <property type="entry name" value="AA_transporter"/>
    <property type="match status" value="1"/>
</dbReference>
<reference evidence="7 8" key="1">
    <citation type="submission" date="2024-03" db="EMBL/GenBank/DDBJ databases">
        <title>Actinomycetospora sp. OC33-EN08, a novel actinomycete isolated from wild orchid (Aerides multiflora).</title>
        <authorList>
            <person name="Suriyachadkun C."/>
        </authorList>
    </citation>
    <scope>NUCLEOTIDE SEQUENCE [LARGE SCALE GENOMIC DNA]</scope>
    <source>
        <strain evidence="7 8">OC33-EN08</strain>
    </source>
</reference>
<feature type="transmembrane region" description="Helical" evidence="6">
    <location>
        <begin position="420"/>
        <end position="438"/>
    </location>
</feature>
<feature type="transmembrane region" description="Helical" evidence="6">
    <location>
        <begin position="314"/>
        <end position="334"/>
    </location>
</feature>
<dbReference type="RefSeq" id="WP_337697878.1">
    <property type="nucleotide sequence ID" value="NZ_JBBEGN010000021.1"/>
</dbReference>
<evidence type="ECO:0000256" key="5">
    <source>
        <dbReference type="SAM" id="MobiDB-lite"/>
    </source>
</evidence>
<evidence type="ECO:0000256" key="2">
    <source>
        <dbReference type="ARBA" id="ARBA00022692"/>
    </source>
</evidence>
<feature type="transmembrane region" description="Helical" evidence="6">
    <location>
        <begin position="71"/>
        <end position="91"/>
    </location>
</feature>
<evidence type="ECO:0000256" key="1">
    <source>
        <dbReference type="ARBA" id="ARBA00004141"/>
    </source>
</evidence>
<feature type="transmembrane region" description="Helical" evidence="6">
    <location>
        <begin position="39"/>
        <end position="59"/>
    </location>
</feature>
<feature type="transmembrane region" description="Helical" evidence="6">
    <location>
        <begin position="363"/>
        <end position="382"/>
    </location>
</feature>
<dbReference type="Pfam" id="PF13520">
    <property type="entry name" value="AA_permease_2"/>
    <property type="match status" value="1"/>
</dbReference>
<protein>
    <submittedName>
        <fullName evidence="7">Amino acid permease</fullName>
    </submittedName>
</protein>
<comment type="subcellular location">
    <subcellularLocation>
        <location evidence="1">Membrane</location>
        <topology evidence="1">Multi-pass membrane protein</topology>
    </subcellularLocation>
</comment>
<keyword evidence="2 6" id="KW-0812">Transmembrane</keyword>
<dbReference type="PANTHER" id="PTHR43243:SF24">
    <property type="entry name" value="CATIONIC AMINO ACID TRANSPORT INTEGRAL MEMBRANE PROTEIN ROCE-RELATED"/>
    <property type="match status" value="1"/>
</dbReference>
<proteinExistence type="predicted"/>
<feature type="transmembrane region" description="Helical" evidence="6">
    <location>
        <begin position="222"/>
        <end position="244"/>
    </location>
</feature>
<feature type="transmembrane region" description="Helical" evidence="6">
    <location>
        <begin position="194"/>
        <end position="216"/>
    </location>
</feature>
<feature type="transmembrane region" description="Helical" evidence="6">
    <location>
        <begin position="265"/>
        <end position="286"/>
    </location>
</feature>
<comment type="caution">
    <text evidence="7">The sequence shown here is derived from an EMBL/GenBank/DDBJ whole genome shotgun (WGS) entry which is preliminary data.</text>
</comment>
<feature type="transmembrane region" description="Helical" evidence="6">
    <location>
        <begin position="388"/>
        <end position="408"/>
    </location>
</feature>
<evidence type="ECO:0000313" key="8">
    <source>
        <dbReference type="Proteomes" id="UP001385809"/>
    </source>
</evidence>
<dbReference type="Gene3D" id="1.20.1740.10">
    <property type="entry name" value="Amino acid/polyamine transporter I"/>
    <property type="match status" value="1"/>
</dbReference>
<dbReference type="Proteomes" id="UP001385809">
    <property type="component" value="Unassembled WGS sequence"/>
</dbReference>